<evidence type="ECO:0000256" key="2">
    <source>
        <dbReference type="ARBA" id="ARBA00023125"/>
    </source>
</evidence>
<keyword evidence="3" id="KW-0804">Transcription</keyword>
<dbReference type="EMBL" id="FCON02000137">
    <property type="protein sequence ID" value="SAL83401.1"/>
    <property type="molecule type" value="Genomic_DNA"/>
</dbReference>
<dbReference type="InterPro" id="IPR018062">
    <property type="entry name" value="HTH_AraC-typ_CS"/>
</dbReference>
<dbReference type="InterPro" id="IPR018060">
    <property type="entry name" value="HTH_AraC"/>
</dbReference>
<dbReference type="InterPro" id="IPR029062">
    <property type="entry name" value="Class_I_gatase-like"/>
</dbReference>
<comment type="caution">
    <text evidence="5">The sequence shown here is derived from an EMBL/GenBank/DDBJ whole genome shotgun (WGS) entry which is preliminary data.</text>
</comment>
<evidence type="ECO:0000259" key="4">
    <source>
        <dbReference type="PROSITE" id="PS01124"/>
    </source>
</evidence>
<evidence type="ECO:0000256" key="3">
    <source>
        <dbReference type="ARBA" id="ARBA00023163"/>
    </source>
</evidence>
<feature type="domain" description="HTH araC/xylS-type" evidence="4">
    <location>
        <begin position="276"/>
        <end position="374"/>
    </location>
</feature>
<dbReference type="InterPro" id="IPR009057">
    <property type="entry name" value="Homeodomain-like_sf"/>
</dbReference>
<dbReference type="GO" id="GO:0003700">
    <property type="term" value="F:DNA-binding transcription factor activity"/>
    <property type="evidence" value="ECO:0007669"/>
    <property type="project" value="InterPro"/>
</dbReference>
<dbReference type="Pfam" id="PF01965">
    <property type="entry name" value="DJ-1_PfpI"/>
    <property type="match status" value="1"/>
</dbReference>
<dbReference type="SUPFAM" id="SSF52317">
    <property type="entry name" value="Class I glutamine amidotransferase-like"/>
    <property type="match status" value="1"/>
</dbReference>
<evidence type="ECO:0000256" key="1">
    <source>
        <dbReference type="ARBA" id="ARBA00023015"/>
    </source>
</evidence>
<reference evidence="5" key="1">
    <citation type="submission" date="2016-01" db="EMBL/GenBank/DDBJ databases">
        <authorList>
            <person name="Peeters C."/>
        </authorList>
    </citation>
    <scope>NUCLEOTIDE SEQUENCE [LARGE SCALE GENOMIC DNA]</scope>
    <source>
        <strain evidence="5">LMG 22940</strain>
    </source>
</reference>
<gene>
    <name evidence="5" type="ORF">AWB68_06892</name>
</gene>
<evidence type="ECO:0000313" key="6">
    <source>
        <dbReference type="Proteomes" id="UP000054770"/>
    </source>
</evidence>
<keyword evidence="6" id="KW-1185">Reference proteome</keyword>
<dbReference type="PANTHER" id="PTHR43130:SF3">
    <property type="entry name" value="HTH-TYPE TRANSCRIPTIONAL REGULATOR RV1931C"/>
    <property type="match status" value="1"/>
</dbReference>
<evidence type="ECO:0000313" key="5">
    <source>
        <dbReference type="EMBL" id="SAL83401.1"/>
    </source>
</evidence>
<organism evidence="5 6">
    <name type="scientific">Caballeronia choica</name>
    <dbReference type="NCBI Taxonomy" id="326476"/>
    <lineage>
        <taxon>Bacteria</taxon>
        <taxon>Pseudomonadati</taxon>
        <taxon>Pseudomonadota</taxon>
        <taxon>Betaproteobacteria</taxon>
        <taxon>Burkholderiales</taxon>
        <taxon>Burkholderiaceae</taxon>
        <taxon>Caballeronia</taxon>
    </lineage>
</organism>
<sequence>MLSMNEGSKSSGMVALRLRVVIPDPPHARRQRLKYPHLTSAKIPPVPQAPETPPTTEGIHDLRTTRYGFLLLNDFSLIALSAAVDPLRIANMIVGRRVYEYQLIGTDHEVARSSDGIRVVPDIAMSDGGAFDAVFVVGPNPIPRKGIGAVLDWLRLQARHGVALGGLDTGSYFLARAGLLNGYRCTIHWEDQDALVEHFPRLTVSNRLYEVDRDRYTCSGGIAPLDLMVHLLGAAPGSRSLAARVLELLVAERRSHEQRQRTSLRQYMGAEHAKLEEALQYMESNVEEALSVAEIAAYLQVSQRQLERWFHERLGKTPAQAYIEIRLLRARQLLYRTSTPLEEVCARTGFASTTHFATRYKAQFQISPSADRKRYQNAL</sequence>
<dbReference type="Pfam" id="PF12833">
    <property type="entry name" value="HTH_18"/>
    <property type="match status" value="1"/>
</dbReference>
<name>A0A158KSJ1_9BURK</name>
<dbReference type="SMART" id="SM00342">
    <property type="entry name" value="HTH_ARAC"/>
    <property type="match status" value="1"/>
</dbReference>
<dbReference type="CDD" id="cd03136">
    <property type="entry name" value="GATase1_AraC_ArgR_like"/>
    <property type="match status" value="1"/>
</dbReference>
<dbReference type="PROSITE" id="PS01124">
    <property type="entry name" value="HTH_ARAC_FAMILY_2"/>
    <property type="match status" value="1"/>
</dbReference>
<keyword evidence="2" id="KW-0238">DNA-binding</keyword>
<dbReference type="PROSITE" id="PS00041">
    <property type="entry name" value="HTH_ARAC_FAMILY_1"/>
    <property type="match status" value="1"/>
</dbReference>
<accession>A0A158KSJ1</accession>
<dbReference type="PANTHER" id="PTHR43130">
    <property type="entry name" value="ARAC-FAMILY TRANSCRIPTIONAL REGULATOR"/>
    <property type="match status" value="1"/>
</dbReference>
<dbReference type="Proteomes" id="UP000054770">
    <property type="component" value="Unassembled WGS sequence"/>
</dbReference>
<dbReference type="Gene3D" id="1.10.10.60">
    <property type="entry name" value="Homeodomain-like"/>
    <property type="match status" value="1"/>
</dbReference>
<protein>
    <submittedName>
        <fullName evidence="5">Transcriptional regulator</fullName>
    </submittedName>
</protein>
<dbReference type="InterPro" id="IPR052158">
    <property type="entry name" value="INH-QAR"/>
</dbReference>
<dbReference type="AlphaFoldDB" id="A0A158KSJ1"/>
<dbReference type="SUPFAM" id="SSF46689">
    <property type="entry name" value="Homeodomain-like"/>
    <property type="match status" value="2"/>
</dbReference>
<dbReference type="GO" id="GO:0043565">
    <property type="term" value="F:sequence-specific DNA binding"/>
    <property type="evidence" value="ECO:0007669"/>
    <property type="project" value="InterPro"/>
</dbReference>
<dbReference type="InterPro" id="IPR002818">
    <property type="entry name" value="DJ-1/PfpI"/>
</dbReference>
<proteinExistence type="predicted"/>
<dbReference type="Gene3D" id="3.40.50.880">
    <property type="match status" value="1"/>
</dbReference>
<keyword evidence="1" id="KW-0805">Transcription regulation</keyword>